<comment type="caution">
    <text evidence="2">The sequence shown here is derived from an EMBL/GenBank/DDBJ whole genome shotgun (WGS) entry which is preliminary data.</text>
</comment>
<evidence type="ECO:0000256" key="1">
    <source>
        <dbReference type="SAM" id="SignalP"/>
    </source>
</evidence>
<dbReference type="RefSeq" id="WP_017928574.1">
    <property type="nucleotide sequence ID" value="NZ_KB822998.1"/>
</dbReference>
<keyword evidence="1" id="KW-0732">Signal</keyword>
<proteinExistence type="predicted"/>
<evidence type="ECO:0000313" key="3">
    <source>
        <dbReference type="Proteomes" id="UP000025047"/>
    </source>
</evidence>
<dbReference type="Pfam" id="PF10670">
    <property type="entry name" value="DUF4198"/>
    <property type="match status" value="1"/>
</dbReference>
<dbReference type="AlphaFoldDB" id="A0A017HDJ1"/>
<evidence type="ECO:0008006" key="4">
    <source>
        <dbReference type="Google" id="ProtNLM"/>
    </source>
</evidence>
<feature type="signal peptide" evidence="1">
    <location>
        <begin position="1"/>
        <end position="17"/>
    </location>
</feature>
<organism evidence="2 3">
    <name type="scientific">Limimaricola hongkongensis DSM 17492</name>
    <dbReference type="NCBI Taxonomy" id="1122180"/>
    <lineage>
        <taxon>Bacteria</taxon>
        <taxon>Pseudomonadati</taxon>
        <taxon>Pseudomonadota</taxon>
        <taxon>Alphaproteobacteria</taxon>
        <taxon>Rhodobacterales</taxon>
        <taxon>Paracoccaceae</taxon>
        <taxon>Limimaricola</taxon>
    </lineage>
</organism>
<dbReference type="InterPro" id="IPR019613">
    <property type="entry name" value="DUF4198"/>
</dbReference>
<dbReference type="EMBL" id="APGJ01000006">
    <property type="protein sequence ID" value="EYD71869.1"/>
    <property type="molecule type" value="Genomic_DNA"/>
</dbReference>
<evidence type="ECO:0000313" key="2">
    <source>
        <dbReference type="EMBL" id="EYD71869.1"/>
    </source>
</evidence>
<dbReference type="STRING" id="1122180.Lokhon_01940"/>
<accession>A0A017HDJ1</accession>
<feature type="chain" id="PRO_5001495926" description="ABC-type Co2+ transport system, periplasmic component" evidence="1">
    <location>
        <begin position="18"/>
        <end position="266"/>
    </location>
</feature>
<sequence length="266" mass="28684">MRVIIACLALLSTPAVAHEFWIEPIDWQIDANDMIRADLVNGDRFDGIRYAFLPQRFESFTLHLDGASQPVEGRLGARPALRMAAPSEGLLIAAYVSKPSLVTYDDRAVFDRFVAHKGLGAVAADHAARGLPETGFKETFTRYSKALIGVGEAQGADARLGLATEIVALDNPYAGDLAEGLRVQLFYDEAPRADAQVELFARGPDGAVELTLHRTDAEGVAVLPVETGHDYLANAVVLREPAEVLATETGAVWESLWAALSFAVPD</sequence>
<dbReference type="Proteomes" id="UP000025047">
    <property type="component" value="Unassembled WGS sequence"/>
</dbReference>
<dbReference type="PATRIC" id="fig|1122180.6.peg.1928"/>
<dbReference type="eggNOG" id="COG5266">
    <property type="taxonomic scope" value="Bacteria"/>
</dbReference>
<keyword evidence="3" id="KW-1185">Reference proteome</keyword>
<reference evidence="2 3" key="1">
    <citation type="submission" date="2013-03" db="EMBL/GenBank/DDBJ databases">
        <authorList>
            <person name="Fiebig A."/>
            <person name="Goeker M."/>
            <person name="Klenk H.-P.P."/>
        </authorList>
    </citation>
    <scope>NUCLEOTIDE SEQUENCE [LARGE SCALE GENOMIC DNA]</scope>
    <source>
        <strain evidence="2 3">DSM 17492</strain>
    </source>
</reference>
<protein>
    <recommendedName>
        <fullName evidence="4">ABC-type Co2+ transport system, periplasmic component</fullName>
    </recommendedName>
</protein>
<dbReference type="HOGENOM" id="CLU_086920_0_0_5"/>
<name>A0A017HDJ1_9RHOB</name>
<gene>
    <name evidence="2" type="ORF">Lokhon_01940</name>
</gene>